<dbReference type="OMA" id="WSPPIDY"/>
<dbReference type="Proteomes" id="UP000008493">
    <property type="component" value="Unassembled WGS sequence"/>
</dbReference>
<dbReference type="PROSITE" id="PS01287">
    <property type="entry name" value="RTC"/>
    <property type="match status" value="1"/>
</dbReference>
<proteinExistence type="predicted"/>
<feature type="active site" description="Tele-AMP-histidine intermediate" evidence="1">
    <location>
        <position position="361"/>
    </location>
</feature>
<feature type="domain" description="RNA 3'-terminal phosphate cyclase insert" evidence="4">
    <location>
        <begin position="198"/>
        <end position="324"/>
    </location>
</feature>
<dbReference type="PANTHER" id="PTHR11096:SF0">
    <property type="entry name" value="RNA 3'-TERMINAL PHOSPHATE CYCLASE"/>
    <property type="match status" value="1"/>
</dbReference>
<evidence type="ECO:0000259" key="3">
    <source>
        <dbReference type="Pfam" id="PF01137"/>
    </source>
</evidence>
<gene>
    <name evidence="5" type="ORF">AGABI1DRAFT_34403</name>
</gene>
<dbReference type="GO" id="GO:0006396">
    <property type="term" value="P:RNA processing"/>
    <property type="evidence" value="ECO:0007669"/>
    <property type="project" value="InterPro"/>
</dbReference>
<protein>
    <submittedName>
        <fullName evidence="5">Uncharacterized protein</fullName>
    </submittedName>
</protein>
<dbReference type="eggNOG" id="KOG3980">
    <property type="taxonomic scope" value="Eukaryota"/>
</dbReference>
<reference evidence="6" key="1">
    <citation type="journal article" date="2012" name="Proc. Natl. Acad. Sci. U.S.A.">
        <title>Genome sequence of the button mushroom Agaricus bisporus reveals mechanisms governing adaptation to a humic-rich ecological niche.</title>
        <authorList>
            <person name="Morin E."/>
            <person name="Kohler A."/>
            <person name="Baker A.R."/>
            <person name="Foulongne-Oriol M."/>
            <person name="Lombard V."/>
            <person name="Nagy L.G."/>
            <person name="Ohm R.A."/>
            <person name="Patyshakuliyeva A."/>
            <person name="Brun A."/>
            <person name="Aerts A.L."/>
            <person name="Bailey A.M."/>
            <person name="Billette C."/>
            <person name="Coutinho P.M."/>
            <person name="Deakin G."/>
            <person name="Doddapaneni H."/>
            <person name="Floudas D."/>
            <person name="Grimwood J."/>
            <person name="Hilden K."/>
            <person name="Kuees U."/>
            <person name="LaButti K.M."/>
            <person name="Lapidus A."/>
            <person name="Lindquist E.A."/>
            <person name="Lucas S.M."/>
            <person name="Murat C."/>
            <person name="Riley R.W."/>
            <person name="Salamov A.A."/>
            <person name="Schmutz J."/>
            <person name="Subramanian V."/>
            <person name="Woesten H.A.B."/>
            <person name="Xu J."/>
            <person name="Eastwood D.C."/>
            <person name="Foster G.D."/>
            <person name="Sonnenberg A.S."/>
            <person name="Cullen D."/>
            <person name="de Vries R.P."/>
            <person name="Lundell T."/>
            <person name="Hibbett D.S."/>
            <person name="Henrissat B."/>
            <person name="Burton K.S."/>
            <person name="Kerrigan R.W."/>
            <person name="Challen M.P."/>
            <person name="Grigoriev I.V."/>
            <person name="Martin F."/>
        </authorList>
    </citation>
    <scope>NUCLEOTIDE SEQUENCE [LARGE SCALE GENOMIC DNA]</scope>
    <source>
        <strain evidence="6">JB137-S8 / ATCC MYA-4627 / FGSC 10392</strain>
    </source>
</reference>
<dbReference type="HOGENOM" id="CLU_027882_0_0_1"/>
<dbReference type="Gene3D" id="3.30.360.20">
    <property type="entry name" value="RNA 3'-terminal phosphate cyclase, insert domain"/>
    <property type="match status" value="1"/>
</dbReference>
<organism evidence="5 6">
    <name type="scientific">Agaricus bisporus var. burnettii (strain JB137-S8 / ATCC MYA-4627 / FGSC 10392)</name>
    <name type="common">White button mushroom</name>
    <dbReference type="NCBI Taxonomy" id="597362"/>
    <lineage>
        <taxon>Eukaryota</taxon>
        <taxon>Fungi</taxon>
        <taxon>Dikarya</taxon>
        <taxon>Basidiomycota</taxon>
        <taxon>Agaricomycotina</taxon>
        <taxon>Agaricomycetes</taxon>
        <taxon>Agaricomycetidae</taxon>
        <taxon>Agaricales</taxon>
        <taxon>Agaricineae</taxon>
        <taxon>Agaricaceae</taxon>
        <taxon>Agaricus</taxon>
    </lineage>
</organism>
<dbReference type="InterPro" id="IPR023797">
    <property type="entry name" value="RNA3'_phos_cyclase_dom"/>
</dbReference>
<evidence type="ECO:0000256" key="2">
    <source>
        <dbReference type="PIRSR" id="PIRSR005378-2"/>
    </source>
</evidence>
<evidence type="ECO:0000259" key="4">
    <source>
        <dbReference type="Pfam" id="PF05189"/>
    </source>
</evidence>
<dbReference type="InterPro" id="IPR020719">
    <property type="entry name" value="RNA3'_term_phos_cycl-like_CS"/>
</dbReference>
<dbReference type="SUPFAM" id="SSF52913">
    <property type="entry name" value="RNA 3'-terminal phosphate cyclase, RPTC, insert domain"/>
    <property type="match status" value="1"/>
</dbReference>
<dbReference type="InParanoid" id="K5XHU6"/>
<evidence type="ECO:0000313" key="5">
    <source>
        <dbReference type="EMBL" id="EKM82872.1"/>
    </source>
</evidence>
<feature type="binding site" evidence="2">
    <location>
        <position position="105"/>
    </location>
    <ligand>
        <name>ATP</name>
        <dbReference type="ChEBI" id="CHEBI:30616"/>
    </ligand>
</feature>
<dbReference type="InterPro" id="IPR000228">
    <property type="entry name" value="RNA3'_term_phos_cyc"/>
</dbReference>
<dbReference type="AlphaFoldDB" id="K5XHU6"/>
<dbReference type="GeneID" id="18829095"/>
<dbReference type="RefSeq" id="XP_007326084.1">
    <property type="nucleotide sequence ID" value="XM_007326022.1"/>
</dbReference>
<name>K5XHU6_AGABU</name>
<dbReference type="PIRSF" id="PIRSF005378">
    <property type="entry name" value="RNA3'_term_phos_cycl_euk"/>
    <property type="match status" value="1"/>
</dbReference>
<dbReference type="Gene3D" id="3.65.10.20">
    <property type="entry name" value="RNA 3'-terminal phosphate cyclase domain"/>
    <property type="match status" value="1"/>
</dbReference>
<dbReference type="Pfam" id="PF01137">
    <property type="entry name" value="RTC"/>
    <property type="match status" value="1"/>
</dbReference>
<dbReference type="InterPro" id="IPR037136">
    <property type="entry name" value="RNA3'_phos_cyclase_dom_sf"/>
</dbReference>
<dbReference type="InterPro" id="IPR013792">
    <property type="entry name" value="RNA3'P_cycl/enolpyr_Trfase_a/b"/>
</dbReference>
<dbReference type="InterPro" id="IPR013791">
    <property type="entry name" value="RNA3'-term_phos_cycl_insert"/>
</dbReference>
<dbReference type="EMBL" id="JH971386">
    <property type="protein sequence ID" value="EKM82872.1"/>
    <property type="molecule type" value="Genomic_DNA"/>
</dbReference>
<keyword evidence="2" id="KW-0067">ATP-binding</keyword>
<dbReference type="GO" id="GO:0005634">
    <property type="term" value="C:nucleus"/>
    <property type="evidence" value="ECO:0007669"/>
    <property type="project" value="TreeGrafter"/>
</dbReference>
<dbReference type="GO" id="GO:0003963">
    <property type="term" value="F:RNA-3'-phosphate cyclase activity"/>
    <property type="evidence" value="ECO:0007669"/>
    <property type="project" value="TreeGrafter"/>
</dbReference>
<dbReference type="GO" id="GO:0005524">
    <property type="term" value="F:ATP binding"/>
    <property type="evidence" value="ECO:0007669"/>
    <property type="project" value="UniProtKB-KW"/>
</dbReference>
<accession>K5XHU6</accession>
<keyword evidence="6" id="KW-1185">Reference proteome</keyword>
<feature type="domain" description="RNA 3'-terminal phosphate cyclase" evidence="3">
    <location>
        <begin position="13"/>
        <end position="379"/>
    </location>
</feature>
<dbReference type="SUPFAM" id="SSF55205">
    <property type="entry name" value="EPT/RTPC-like"/>
    <property type="match status" value="2"/>
</dbReference>
<dbReference type="STRING" id="597362.K5XHU6"/>
<sequence length="400" mass="42455">MSPHLQIINGSILEGGGQILRNSVSLAALLQKPIRIENIRAGRSQPGLKSQHRTGLDLVARIASAQLTGATNGSTSVEFKPGRIELPGSWKADTVTAGATTLLIQIALPLLLFQTPKSASSSSRPSVLSLLGGTNAEQAPQVDYTQHVFLPFFRKHFLPPIKLEIKKRGYYPKGGGEINLCVWPLLPGQKLRAVNLVERNRLVTIHGLAHCAGLPRVVGEGMSQGAVKRIQEWGNKNGLSIADNGVAPAAVAAATAGGETKNPVLMDINVKRETNGSTKGAGSGIVLWAEFENGVVMGGSAVGKKGLDPSQVGKSAAEELIKGIEAGGCVDEWTQDQIIIFMALAEGKSQVRCGTKDLTLHTRTAIWVAEQLTEAKFEVKQEDSGHWTIHCEGTGFSMSG</sequence>
<evidence type="ECO:0000256" key="1">
    <source>
        <dbReference type="PIRSR" id="PIRSR005378-1"/>
    </source>
</evidence>
<dbReference type="OrthoDB" id="25029at2759"/>
<dbReference type="PANTHER" id="PTHR11096">
    <property type="entry name" value="RNA 3' TERMINAL PHOSPHATE CYCLASE"/>
    <property type="match status" value="1"/>
</dbReference>
<dbReference type="KEGG" id="abp:AGABI1DRAFT34403"/>
<evidence type="ECO:0000313" key="6">
    <source>
        <dbReference type="Proteomes" id="UP000008493"/>
    </source>
</evidence>
<dbReference type="InterPro" id="IPR036553">
    <property type="entry name" value="RPTC_insert"/>
</dbReference>
<dbReference type="Pfam" id="PF05189">
    <property type="entry name" value="RTC_insert"/>
    <property type="match status" value="1"/>
</dbReference>
<keyword evidence="2" id="KW-0547">Nucleotide-binding</keyword>